<dbReference type="FunCoup" id="A0A286UUU5">
    <property type="interactions" value="290"/>
</dbReference>
<dbReference type="SUPFAM" id="SSF69065">
    <property type="entry name" value="RNase III domain-like"/>
    <property type="match status" value="2"/>
</dbReference>
<accession>A0A286UUU5</accession>
<dbReference type="GO" id="GO:0003723">
    <property type="term" value="F:RNA binding"/>
    <property type="evidence" value="ECO:0007669"/>
    <property type="project" value="UniProtKB-UniRule"/>
</dbReference>
<dbReference type="GO" id="GO:0006396">
    <property type="term" value="P:RNA processing"/>
    <property type="evidence" value="ECO:0007669"/>
    <property type="project" value="InterPro"/>
</dbReference>
<dbReference type="CDD" id="cd18034">
    <property type="entry name" value="DEXHc_dicer"/>
    <property type="match status" value="1"/>
</dbReference>
<keyword evidence="12" id="KW-1185">Reference proteome</keyword>
<evidence type="ECO:0000256" key="1">
    <source>
        <dbReference type="ARBA" id="ARBA00022737"/>
    </source>
</evidence>
<dbReference type="SUPFAM" id="SSF54768">
    <property type="entry name" value="dsRNA-binding domain-like"/>
    <property type="match status" value="1"/>
</dbReference>
<dbReference type="GO" id="GO:0004386">
    <property type="term" value="F:helicase activity"/>
    <property type="evidence" value="ECO:0007669"/>
    <property type="project" value="UniProtKB-KW"/>
</dbReference>
<dbReference type="Pfam" id="PF00271">
    <property type="entry name" value="Helicase_C"/>
    <property type="match status" value="1"/>
</dbReference>
<keyword evidence="1" id="KW-0677">Repeat</keyword>
<dbReference type="InParanoid" id="A0A286UUU5"/>
<keyword evidence="6" id="KW-0694">RNA-binding</keyword>
<keyword evidence="2" id="KW-0547">Nucleotide-binding</keyword>
<keyword evidence="4" id="KW-0347">Helicase</keyword>
<evidence type="ECO:0000259" key="7">
    <source>
        <dbReference type="PROSITE" id="PS50142"/>
    </source>
</evidence>
<dbReference type="SMART" id="SM00487">
    <property type="entry name" value="DEXDc"/>
    <property type="match status" value="1"/>
</dbReference>
<dbReference type="CDD" id="cd00593">
    <property type="entry name" value="RIBOc"/>
    <property type="match status" value="2"/>
</dbReference>
<dbReference type="PANTHER" id="PTHR14950:SF37">
    <property type="entry name" value="ENDORIBONUCLEASE DICER"/>
    <property type="match status" value="1"/>
</dbReference>
<dbReference type="EMBL" id="NBII01000001">
    <property type="protein sequence ID" value="PAV23380.1"/>
    <property type="molecule type" value="Genomic_DNA"/>
</dbReference>
<dbReference type="PROSITE" id="PS51327">
    <property type="entry name" value="DICER_DSRBF"/>
    <property type="match status" value="1"/>
</dbReference>
<dbReference type="SUPFAM" id="SSF52540">
    <property type="entry name" value="P-loop containing nucleoside triphosphate hydrolases"/>
    <property type="match status" value="1"/>
</dbReference>
<dbReference type="InterPro" id="IPR036389">
    <property type="entry name" value="RNase_III_sf"/>
</dbReference>
<keyword evidence="5" id="KW-0067">ATP-binding</keyword>
<evidence type="ECO:0000259" key="9">
    <source>
        <dbReference type="PROSITE" id="PS51194"/>
    </source>
</evidence>
<evidence type="ECO:0000259" key="8">
    <source>
        <dbReference type="PROSITE" id="PS51192"/>
    </source>
</evidence>
<feature type="domain" description="RNase III" evidence="7">
    <location>
        <begin position="956"/>
        <end position="1087"/>
    </location>
</feature>
<dbReference type="STRING" id="2282107.A0A286UUU5"/>
<dbReference type="SMART" id="SM00535">
    <property type="entry name" value="RIBOc"/>
    <property type="match status" value="2"/>
</dbReference>
<dbReference type="PROSITE" id="PS51194">
    <property type="entry name" value="HELICASE_CTER"/>
    <property type="match status" value="1"/>
</dbReference>
<dbReference type="PROSITE" id="PS50142">
    <property type="entry name" value="RNASE_3_2"/>
    <property type="match status" value="2"/>
</dbReference>
<feature type="domain" description="RNase III" evidence="7">
    <location>
        <begin position="1124"/>
        <end position="1271"/>
    </location>
</feature>
<dbReference type="InterPro" id="IPR014001">
    <property type="entry name" value="Helicase_ATP-bd"/>
</dbReference>
<feature type="domain" description="Dicer dsRNA-binding fold" evidence="10">
    <location>
        <begin position="559"/>
        <end position="653"/>
    </location>
</feature>
<dbReference type="InterPro" id="IPR001650">
    <property type="entry name" value="Helicase_C-like"/>
</dbReference>
<dbReference type="InterPro" id="IPR027417">
    <property type="entry name" value="P-loop_NTPase"/>
</dbReference>
<comment type="caution">
    <text evidence="11">The sequence shown here is derived from an EMBL/GenBank/DDBJ whole genome shotgun (WGS) entry which is preliminary data.</text>
</comment>
<dbReference type="OrthoDB" id="416741at2759"/>
<feature type="domain" description="Helicase ATP-binding" evidence="8">
    <location>
        <begin position="18"/>
        <end position="191"/>
    </location>
</feature>
<evidence type="ECO:0000256" key="2">
    <source>
        <dbReference type="ARBA" id="ARBA00022741"/>
    </source>
</evidence>
<dbReference type="Pfam" id="PF00270">
    <property type="entry name" value="DEAD"/>
    <property type="match status" value="1"/>
</dbReference>
<comment type="similarity">
    <text evidence="6">Belongs to the helicase family. Dicer subfamily.</text>
</comment>
<evidence type="ECO:0000256" key="4">
    <source>
        <dbReference type="ARBA" id="ARBA00022806"/>
    </source>
</evidence>
<evidence type="ECO:0000259" key="10">
    <source>
        <dbReference type="PROSITE" id="PS51327"/>
    </source>
</evidence>
<dbReference type="Gene3D" id="1.10.1520.10">
    <property type="entry name" value="Ribonuclease III domain"/>
    <property type="match status" value="2"/>
</dbReference>
<evidence type="ECO:0000256" key="5">
    <source>
        <dbReference type="ARBA" id="ARBA00022840"/>
    </source>
</evidence>
<name>A0A286UUU5_9AGAM</name>
<keyword evidence="3 11" id="KW-0378">Hydrolase</keyword>
<protein>
    <submittedName>
        <fullName evidence="11">P-loop containing nucleoside triphosphate hydrolase</fullName>
    </submittedName>
</protein>
<proteinExistence type="inferred from homology"/>
<feature type="domain" description="Helicase C-terminal" evidence="9">
    <location>
        <begin position="359"/>
        <end position="524"/>
    </location>
</feature>
<reference evidence="11 12" key="1">
    <citation type="journal article" date="2017" name="Mol. Ecol.">
        <title>Comparative and population genomic landscape of Phellinus noxius: A hypervariable fungus causing root rot in trees.</title>
        <authorList>
            <person name="Chung C.L."/>
            <person name="Lee T.J."/>
            <person name="Akiba M."/>
            <person name="Lee H.H."/>
            <person name="Kuo T.H."/>
            <person name="Liu D."/>
            <person name="Ke H.M."/>
            <person name="Yokoi T."/>
            <person name="Roa M.B."/>
            <person name="Lu M.J."/>
            <person name="Chang Y.Y."/>
            <person name="Ann P.J."/>
            <person name="Tsai J.N."/>
            <person name="Chen C.Y."/>
            <person name="Tzean S.S."/>
            <person name="Ota Y."/>
            <person name="Hattori T."/>
            <person name="Sahashi N."/>
            <person name="Liou R.F."/>
            <person name="Kikuchi T."/>
            <person name="Tsai I.J."/>
        </authorList>
    </citation>
    <scope>NUCLEOTIDE SEQUENCE [LARGE SCALE GENOMIC DNA]</scope>
    <source>
        <strain evidence="11 12">FFPRI411160</strain>
    </source>
</reference>
<dbReference type="PROSITE" id="PS00517">
    <property type="entry name" value="RNASE_3_1"/>
    <property type="match status" value="1"/>
</dbReference>
<dbReference type="Pfam" id="PF00636">
    <property type="entry name" value="Ribonuclease_3"/>
    <property type="match status" value="2"/>
</dbReference>
<dbReference type="GO" id="GO:0031047">
    <property type="term" value="P:regulatory ncRNA-mediated gene silencing"/>
    <property type="evidence" value="ECO:0007669"/>
    <property type="project" value="UniProtKB-ARBA"/>
</dbReference>
<dbReference type="PROSITE" id="PS51192">
    <property type="entry name" value="HELICASE_ATP_BIND_1"/>
    <property type="match status" value="1"/>
</dbReference>
<gene>
    <name evidence="11" type="ORF">PNOK_0044800</name>
</gene>
<evidence type="ECO:0000256" key="3">
    <source>
        <dbReference type="ARBA" id="ARBA00022801"/>
    </source>
</evidence>
<dbReference type="SMART" id="SM00490">
    <property type="entry name" value="HELICc"/>
    <property type="match status" value="1"/>
</dbReference>
<dbReference type="InterPro" id="IPR011545">
    <property type="entry name" value="DEAD/DEAH_box_helicase_dom"/>
</dbReference>
<dbReference type="Gene3D" id="3.40.50.300">
    <property type="entry name" value="P-loop containing nucleotide triphosphate hydrolases"/>
    <property type="match status" value="2"/>
</dbReference>
<dbReference type="Pfam" id="PF03368">
    <property type="entry name" value="Dicer_dimer"/>
    <property type="match status" value="1"/>
</dbReference>
<sequence>MSEEEKTKHIARAYQEEIFDRARRENVIATLDTGTGKTLIAAMLIKWALALPTSIDKKVIFLVPTVSLVYQQRTFLESQIPVRVNTYVGSMNLDGWEKSRWETEFNKSDCLVMTAQIFLNILTHGYWSLERVALIVFDECHHAKDGHPYNSIMAHHYPPCSEKPRIFGMTASPTCSIKNPLNELFKLQKNLFSRVMAVKNNVEEHKQFRNRPDEVVVVYECPRSEYPTYTGPLLWDLLGKEGLLSVLESDAKKLKKLERRYTYTFGELGPLASDYFVYTSLISLTREAFDTVVEKYPYPVIQEAIEGSPANKEKSVPESVELDPEILARVTSIIKDCEKHFEDKDMLIPSGWLTQKVATLVGLLKEYRCDNFRGIVFVDQKQVAKVLAWMLPRIDGLSDWIRSSELTGHGSEGYDSINGMSTNAQQNVVQSFRNGEVNLVIGTAVAEEGLDFSACALVIRFDVVRNMIGYVQSRGRARQAQSSFVVMFREDEEVFIQRYRALKESEGHLRNLYQSLNDGEKKDEVEFMADEGEEENLDASDRETYVIPTTGATLTHGSAIALLEHLCSIIPKDAYTPTLQPRYTGKVSNDGYFIAEVQLPNAIPLRRRIYVGNKRPSKKGAKRSVAFIAVKELHKLGVFDDHLSPVRPKKGEHVVDADGQAIAKIDEVPPMMDVFVVSPWKSGPPWTLQRLTLNGSAAPSVGLVTGGHLPEIEMQIRGTHVRVHPPEQMTELSEHQLNLMDKFTRMCLWWFVSGSPLSESSAPCAYLIPLSNTSSIDWTAIEKAVTNEKGSYDLNVTEKDEGGIALMNNRRFGHTLVLKKIRAELTVESKPPEDLKSGLLSLYDYFECIHQVKIKNSEKLVNVKYPAGRIFEVDEFPRLPYSCYVEDGEHTCVPTKYSHVLSPSHLLPESFCLMAPLSAPIMHAYRVFYPLCQRICDVFRARASIRSLSLPHISEDLLVEALTLPCANAGFDNQRLETMGDSVLKLSVIVYIYNRFPLKHEGQLEALKSTSISNRLLLARARQKGLERFISGENRHHRTWKFVISPESEKRECEDGGCEQFARRKFVRRSLQECMESLLGASYMTGGINSALQTGAALGLCFGGSEPWTKRFPPQKNIQPLSIFTALQEKLQHTFQDGSLLNEAVKHPTFDDWDVPCYQRLEFLGDAVVELVVTTYLYNKFPKANSGQLSWMRARVICNATLAALSVKKLELHKYLFANSVALTKRLSEEAEELKSVTYEDIALNDWKYDPPKVLADLFESIVGAIFVDSGFNFEYTRPIVERLMHEALIVLRPEIPLDPVSSLLQWVAKSGCTKVKFMKVHMNPLSTRKDGMVLKVHDQIVSGPFTSRNLPLAKGTAAKHAMETLSDGTNPLALSRICECRKTKLVDTEDESKVQDLPVRGVRERDLDVETEEGFAVVGRIRLEEVGHVDEGSHADNVEEDEVTE</sequence>
<evidence type="ECO:0000313" key="12">
    <source>
        <dbReference type="Proteomes" id="UP000217199"/>
    </source>
</evidence>
<dbReference type="InterPro" id="IPR005034">
    <property type="entry name" value="Dicer_dimerisation"/>
</dbReference>
<dbReference type="InterPro" id="IPR000999">
    <property type="entry name" value="RNase_III_dom"/>
</dbReference>
<evidence type="ECO:0000256" key="6">
    <source>
        <dbReference type="PROSITE-ProRule" id="PRU00657"/>
    </source>
</evidence>
<organism evidence="11 12">
    <name type="scientific">Pyrrhoderma noxium</name>
    <dbReference type="NCBI Taxonomy" id="2282107"/>
    <lineage>
        <taxon>Eukaryota</taxon>
        <taxon>Fungi</taxon>
        <taxon>Dikarya</taxon>
        <taxon>Basidiomycota</taxon>
        <taxon>Agaricomycotina</taxon>
        <taxon>Agaricomycetes</taxon>
        <taxon>Hymenochaetales</taxon>
        <taxon>Hymenochaetaceae</taxon>
        <taxon>Pyrrhoderma</taxon>
    </lineage>
</organism>
<evidence type="ECO:0000313" key="11">
    <source>
        <dbReference type="EMBL" id="PAV23380.1"/>
    </source>
</evidence>
<dbReference type="PANTHER" id="PTHR14950">
    <property type="entry name" value="DICER-RELATED"/>
    <property type="match status" value="1"/>
</dbReference>
<dbReference type="Proteomes" id="UP000217199">
    <property type="component" value="Unassembled WGS sequence"/>
</dbReference>
<dbReference type="Gene3D" id="3.30.160.380">
    <property type="entry name" value="Dicer dimerisation domain"/>
    <property type="match status" value="1"/>
</dbReference>
<dbReference type="GO" id="GO:0005524">
    <property type="term" value="F:ATP binding"/>
    <property type="evidence" value="ECO:0007669"/>
    <property type="project" value="UniProtKB-KW"/>
</dbReference>
<dbReference type="GO" id="GO:0004525">
    <property type="term" value="F:ribonuclease III activity"/>
    <property type="evidence" value="ECO:0007669"/>
    <property type="project" value="InterPro"/>
</dbReference>
<dbReference type="InterPro" id="IPR038248">
    <property type="entry name" value="Dicer_dimer_sf"/>
</dbReference>